<feature type="region of interest" description="Disordered" evidence="1">
    <location>
        <begin position="88"/>
        <end position="108"/>
    </location>
</feature>
<evidence type="ECO:0000313" key="2">
    <source>
        <dbReference type="EMBL" id="OCH90636.1"/>
    </source>
</evidence>
<protein>
    <submittedName>
        <fullName evidence="2">Uncharacterized protein</fullName>
    </submittedName>
</protein>
<reference evidence="2 3" key="1">
    <citation type="submission" date="2016-07" db="EMBL/GenBank/DDBJ databases">
        <title>Draft genome of the white-rot fungus Obba rivulosa 3A-2.</title>
        <authorList>
            <consortium name="DOE Joint Genome Institute"/>
            <person name="Miettinen O."/>
            <person name="Riley R."/>
            <person name="Acob R."/>
            <person name="Barry K."/>
            <person name="Cullen D."/>
            <person name="De Vries R."/>
            <person name="Hainaut M."/>
            <person name="Hatakka A."/>
            <person name="Henrissat B."/>
            <person name="Hilden K."/>
            <person name="Kuo R."/>
            <person name="Labutti K."/>
            <person name="Lipzen A."/>
            <person name="Makela M.R."/>
            <person name="Sandor L."/>
            <person name="Spatafora J.W."/>
            <person name="Grigoriev I.V."/>
            <person name="Hibbett D.S."/>
        </authorList>
    </citation>
    <scope>NUCLEOTIDE SEQUENCE [LARGE SCALE GENOMIC DNA]</scope>
    <source>
        <strain evidence="2 3">3A-2</strain>
    </source>
</reference>
<evidence type="ECO:0000313" key="3">
    <source>
        <dbReference type="Proteomes" id="UP000250043"/>
    </source>
</evidence>
<organism evidence="2 3">
    <name type="scientific">Obba rivulosa</name>
    <dbReference type="NCBI Taxonomy" id="1052685"/>
    <lineage>
        <taxon>Eukaryota</taxon>
        <taxon>Fungi</taxon>
        <taxon>Dikarya</taxon>
        <taxon>Basidiomycota</taxon>
        <taxon>Agaricomycotina</taxon>
        <taxon>Agaricomycetes</taxon>
        <taxon>Polyporales</taxon>
        <taxon>Gelatoporiaceae</taxon>
        <taxon>Obba</taxon>
    </lineage>
</organism>
<proteinExistence type="predicted"/>
<dbReference type="EMBL" id="KV722400">
    <property type="protein sequence ID" value="OCH90636.1"/>
    <property type="molecule type" value="Genomic_DNA"/>
</dbReference>
<sequence>MVGLIRSAGVYCLENCHGRHDADMIQEVEGGHLIVCSWAIHLVAGVTMGYDYAAQNRRQAKNAAFMERRHRCTRTGFSTHDMGSHRAATAQSAIYGRSGSGKTPERRSQHMNMQAQVALAFVLHGFFQPLFQREGVVSPLDGDNGRAAARILSGNRDGGSEMSREQQGISTPSMMIARRMVAEVRSERCTNRHGLCMTSTIRPDPEKKKCTCQPKAPGD</sequence>
<dbReference type="AlphaFoldDB" id="A0A8E2AU44"/>
<accession>A0A8E2AU44</accession>
<gene>
    <name evidence="2" type="ORF">OBBRIDRAFT_803834</name>
</gene>
<feature type="region of interest" description="Disordered" evidence="1">
    <location>
        <begin position="200"/>
        <end position="219"/>
    </location>
</feature>
<name>A0A8E2AU44_9APHY</name>
<keyword evidence="3" id="KW-1185">Reference proteome</keyword>
<evidence type="ECO:0000256" key="1">
    <source>
        <dbReference type="SAM" id="MobiDB-lite"/>
    </source>
</evidence>
<dbReference type="Proteomes" id="UP000250043">
    <property type="component" value="Unassembled WGS sequence"/>
</dbReference>